<evidence type="ECO:0000256" key="5">
    <source>
        <dbReference type="ARBA" id="ARBA00023136"/>
    </source>
</evidence>
<dbReference type="GO" id="GO:0055085">
    <property type="term" value="P:transmembrane transport"/>
    <property type="evidence" value="ECO:0007669"/>
    <property type="project" value="InterPro"/>
</dbReference>
<feature type="transmembrane region" description="Helical" evidence="6">
    <location>
        <begin position="225"/>
        <end position="243"/>
    </location>
</feature>
<feature type="transmembrane region" description="Helical" evidence="6">
    <location>
        <begin position="198"/>
        <end position="218"/>
    </location>
</feature>
<dbReference type="AlphaFoldDB" id="A0A7C3EWJ7"/>
<dbReference type="InterPro" id="IPR001626">
    <property type="entry name" value="ABC_TroCD"/>
</dbReference>
<comment type="similarity">
    <text evidence="2">Belongs to the ABC-3 integral membrane protein family.</text>
</comment>
<evidence type="ECO:0000313" key="7">
    <source>
        <dbReference type="EMBL" id="HFK20563.1"/>
    </source>
</evidence>
<proteinExistence type="inferred from homology"/>
<evidence type="ECO:0000256" key="2">
    <source>
        <dbReference type="ARBA" id="ARBA00008034"/>
    </source>
</evidence>
<sequence>MSDPISVLMNLFNYQFFQNAVLGGVLVTLACAWIGLFLILRKESMIVDGLAHTAFGGIAIGLFFSINPIIPALLISAVAVLAISYLRRKGIAQSDSAIAVMLAIGFSTGLIIISLAGGFNVELFSYLFGSILTINMGDLLTVSLLSVVTIVFLSLFYKELMCISFDERSSRLTGIPVEYLSVAFNLIVALTIVLSIKIIGIILVVALVVLPALTALQLRLSFRKTMLTTVFVGVVGLIMGLIISALYDIATSGVIVFTLVFIFAVSAVYSRL</sequence>
<comment type="caution">
    <text evidence="7">The sequence shown here is derived from an EMBL/GenBank/DDBJ whole genome shotgun (WGS) entry which is preliminary data.</text>
</comment>
<dbReference type="GO" id="GO:0010043">
    <property type="term" value="P:response to zinc ion"/>
    <property type="evidence" value="ECO:0007669"/>
    <property type="project" value="TreeGrafter"/>
</dbReference>
<dbReference type="GO" id="GO:0043190">
    <property type="term" value="C:ATP-binding cassette (ABC) transporter complex"/>
    <property type="evidence" value="ECO:0007669"/>
    <property type="project" value="InterPro"/>
</dbReference>
<feature type="transmembrane region" description="Helical" evidence="6">
    <location>
        <begin position="249"/>
        <end position="269"/>
    </location>
</feature>
<dbReference type="EMBL" id="DSTX01000007">
    <property type="protein sequence ID" value="HFK20563.1"/>
    <property type="molecule type" value="Genomic_DNA"/>
</dbReference>
<evidence type="ECO:0000256" key="1">
    <source>
        <dbReference type="ARBA" id="ARBA00004141"/>
    </source>
</evidence>
<dbReference type="PANTHER" id="PTHR30477">
    <property type="entry name" value="ABC-TRANSPORTER METAL-BINDING PROTEIN"/>
    <property type="match status" value="1"/>
</dbReference>
<evidence type="ECO:0000256" key="6">
    <source>
        <dbReference type="SAM" id="Phobius"/>
    </source>
</evidence>
<comment type="subcellular location">
    <subcellularLocation>
        <location evidence="1">Membrane</location>
        <topology evidence="1">Multi-pass membrane protein</topology>
    </subcellularLocation>
</comment>
<dbReference type="PANTHER" id="PTHR30477:SF0">
    <property type="entry name" value="METAL TRANSPORT SYSTEM MEMBRANE PROTEIN TM_0125-RELATED"/>
    <property type="match status" value="1"/>
</dbReference>
<dbReference type="Pfam" id="PF00950">
    <property type="entry name" value="ABC-3"/>
    <property type="match status" value="1"/>
</dbReference>
<keyword evidence="4 6" id="KW-1133">Transmembrane helix</keyword>
<reference evidence="7" key="1">
    <citation type="journal article" date="2020" name="mSystems">
        <title>Genome- and Community-Level Interaction Insights into Carbon Utilization and Element Cycling Functions of Hydrothermarchaeota in Hydrothermal Sediment.</title>
        <authorList>
            <person name="Zhou Z."/>
            <person name="Liu Y."/>
            <person name="Xu W."/>
            <person name="Pan J."/>
            <person name="Luo Z.H."/>
            <person name="Li M."/>
        </authorList>
    </citation>
    <scope>NUCLEOTIDE SEQUENCE [LARGE SCALE GENOMIC DNA]</scope>
    <source>
        <strain evidence="7">SpSt-468</strain>
    </source>
</reference>
<keyword evidence="5 6" id="KW-0472">Membrane</keyword>
<evidence type="ECO:0000256" key="4">
    <source>
        <dbReference type="ARBA" id="ARBA00022989"/>
    </source>
</evidence>
<accession>A0A7C3EWJ7</accession>
<evidence type="ECO:0000256" key="3">
    <source>
        <dbReference type="ARBA" id="ARBA00022692"/>
    </source>
</evidence>
<feature type="transmembrane region" description="Helical" evidence="6">
    <location>
        <begin position="139"/>
        <end position="160"/>
    </location>
</feature>
<feature type="transmembrane region" description="Helical" evidence="6">
    <location>
        <begin position="98"/>
        <end position="119"/>
    </location>
</feature>
<dbReference type="Gene3D" id="1.10.3470.10">
    <property type="entry name" value="ABC transporter involved in vitamin B12 uptake, BtuC"/>
    <property type="match status" value="1"/>
</dbReference>
<name>A0A7C3EWJ7_9CREN</name>
<organism evidence="7">
    <name type="scientific">Candidatus Methanomethylicus mesodigestus</name>
    <dbReference type="NCBI Taxonomy" id="1867258"/>
    <lineage>
        <taxon>Archaea</taxon>
        <taxon>Thermoproteota</taxon>
        <taxon>Methanosuratincolia</taxon>
        <taxon>Candidatus Methanomethylicales</taxon>
        <taxon>Candidatus Methanomethylicaceae</taxon>
        <taxon>Candidatus Methanomethylicus</taxon>
    </lineage>
</organism>
<feature type="transmembrane region" description="Helical" evidence="6">
    <location>
        <begin position="172"/>
        <end position="192"/>
    </location>
</feature>
<dbReference type="SUPFAM" id="SSF81345">
    <property type="entry name" value="ABC transporter involved in vitamin B12 uptake, BtuC"/>
    <property type="match status" value="1"/>
</dbReference>
<keyword evidence="3 6" id="KW-0812">Transmembrane</keyword>
<gene>
    <name evidence="7" type="ORF">ENS19_04690</name>
</gene>
<protein>
    <submittedName>
        <fullName evidence="7">Metal ABC transporter permease</fullName>
    </submittedName>
</protein>
<dbReference type="InterPro" id="IPR037294">
    <property type="entry name" value="ABC_BtuC-like"/>
</dbReference>
<feature type="transmembrane region" description="Helical" evidence="6">
    <location>
        <begin position="20"/>
        <end position="39"/>
    </location>
</feature>